<dbReference type="InterPro" id="IPR007712">
    <property type="entry name" value="RelE/ParE_toxin"/>
</dbReference>
<dbReference type="InterPro" id="IPR051803">
    <property type="entry name" value="TA_system_RelE-like_toxin"/>
</dbReference>
<evidence type="ECO:0000256" key="2">
    <source>
        <dbReference type="ARBA" id="ARBA00022649"/>
    </source>
</evidence>
<keyword evidence="4" id="KW-1185">Reference proteome</keyword>
<accession>A0ABW0FAA3</accession>
<dbReference type="Gene3D" id="3.30.2310.20">
    <property type="entry name" value="RelE-like"/>
    <property type="match status" value="1"/>
</dbReference>
<reference evidence="4" key="1">
    <citation type="journal article" date="2019" name="Int. J. Syst. Evol. Microbiol.">
        <title>The Global Catalogue of Microorganisms (GCM) 10K type strain sequencing project: providing services to taxonomists for standard genome sequencing and annotation.</title>
        <authorList>
            <consortium name="The Broad Institute Genomics Platform"/>
            <consortium name="The Broad Institute Genome Sequencing Center for Infectious Disease"/>
            <person name="Wu L."/>
            <person name="Ma J."/>
        </authorList>
    </citation>
    <scope>NUCLEOTIDE SEQUENCE [LARGE SCALE GENOMIC DNA]</scope>
    <source>
        <strain evidence="4">CGMCC 1.15643</strain>
    </source>
</reference>
<evidence type="ECO:0000313" key="3">
    <source>
        <dbReference type="EMBL" id="MFC5295684.1"/>
    </source>
</evidence>
<name>A0ABW0FAA3_9HYPH</name>
<evidence type="ECO:0000256" key="1">
    <source>
        <dbReference type="ARBA" id="ARBA00006226"/>
    </source>
</evidence>
<dbReference type="PANTHER" id="PTHR33755">
    <property type="entry name" value="TOXIN PARE1-RELATED"/>
    <property type="match status" value="1"/>
</dbReference>
<dbReference type="Pfam" id="PF05016">
    <property type="entry name" value="ParE_toxin"/>
    <property type="match status" value="1"/>
</dbReference>
<dbReference type="Proteomes" id="UP001595976">
    <property type="component" value="Unassembled WGS sequence"/>
</dbReference>
<sequence>MKRPVLWSREALDDLKEQAAFIAQNNPAAARRVADRIRDTGKSLGEMATGRPGRVAGSYERPVTRLPYIIAYALVFQGGREVIAILRVIHAARDWPEEDWPA</sequence>
<dbReference type="EMBL" id="JBHSLI010000014">
    <property type="protein sequence ID" value="MFC5295684.1"/>
    <property type="molecule type" value="Genomic_DNA"/>
</dbReference>
<comment type="similarity">
    <text evidence="1">Belongs to the RelE toxin family.</text>
</comment>
<dbReference type="RefSeq" id="WP_158443245.1">
    <property type="nucleotide sequence ID" value="NZ_JAOAOS010000021.1"/>
</dbReference>
<protein>
    <submittedName>
        <fullName evidence="3">Type II toxin-antitoxin system RelE/ParE family toxin</fullName>
    </submittedName>
</protein>
<dbReference type="InterPro" id="IPR035093">
    <property type="entry name" value="RelE/ParE_toxin_dom_sf"/>
</dbReference>
<organism evidence="3 4">
    <name type="scientific">Bosea minatitlanensis</name>
    <dbReference type="NCBI Taxonomy" id="128782"/>
    <lineage>
        <taxon>Bacteria</taxon>
        <taxon>Pseudomonadati</taxon>
        <taxon>Pseudomonadota</taxon>
        <taxon>Alphaproteobacteria</taxon>
        <taxon>Hyphomicrobiales</taxon>
        <taxon>Boseaceae</taxon>
        <taxon>Bosea</taxon>
    </lineage>
</organism>
<dbReference type="PANTHER" id="PTHR33755:SF6">
    <property type="entry name" value="PLASMID STABILIZATION SYSTEM PROTEIN"/>
    <property type="match status" value="1"/>
</dbReference>
<keyword evidence="2" id="KW-1277">Toxin-antitoxin system</keyword>
<proteinExistence type="inferred from homology"/>
<evidence type="ECO:0000313" key="4">
    <source>
        <dbReference type="Proteomes" id="UP001595976"/>
    </source>
</evidence>
<gene>
    <name evidence="3" type="ORF">ACFPK2_22080</name>
</gene>
<comment type="caution">
    <text evidence="3">The sequence shown here is derived from an EMBL/GenBank/DDBJ whole genome shotgun (WGS) entry which is preliminary data.</text>
</comment>